<reference evidence="1 2" key="1">
    <citation type="submission" date="2013-11" db="EMBL/GenBank/DDBJ databases">
        <title>The Genome Sequence of Phytophthora parasitica CJ05E6.</title>
        <authorList>
            <consortium name="The Broad Institute Genomics Platform"/>
            <person name="Russ C."/>
            <person name="Tyler B."/>
            <person name="Panabieres F."/>
            <person name="Shan W."/>
            <person name="Tripathy S."/>
            <person name="Grunwald N."/>
            <person name="Machado M."/>
            <person name="Johnson C.S."/>
            <person name="Arredondo F."/>
            <person name="Hong C."/>
            <person name="Coffey M."/>
            <person name="Young S.K."/>
            <person name="Zeng Q."/>
            <person name="Gargeya S."/>
            <person name="Fitzgerald M."/>
            <person name="Abouelleil A."/>
            <person name="Alvarado L."/>
            <person name="Chapman S.B."/>
            <person name="Gainer-Dewar J."/>
            <person name="Goldberg J."/>
            <person name="Griggs A."/>
            <person name="Gujja S."/>
            <person name="Hansen M."/>
            <person name="Howarth C."/>
            <person name="Imamovic A."/>
            <person name="Ireland A."/>
            <person name="Larimer J."/>
            <person name="McCowan C."/>
            <person name="Murphy C."/>
            <person name="Pearson M."/>
            <person name="Poon T.W."/>
            <person name="Priest M."/>
            <person name="Roberts A."/>
            <person name="Saif S."/>
            <person name="Shea T."/>
            <person name="Sykes S."/>
            <person name="Wortman J."/>
            <person name="Nusbaum C."/>
            <person name="Birren B."/>
        </authorList>
    </citation>
    <scope>NUCLEOTIDE SEQUENCE [LARGE SCALE GENOMIC DNA]</scope>
    <source>
        <strain evidence="1 2">CJ05E6</strain>
    </source>
</reference>
<organism evidence="1 2">
    <name type="scientific">Phytophthora nicotianae</name>
    <name type="common">Potato buckeye rot agent</name>
    <name type="synonym">Phytophthora parasitica</name>
    <dbReference type="NCBI Taxonomy" id="4792"/>
    <lineage>
        <taxon>Eukaryota</taxon>
        <taxon>Sar</taxon>
        <taxon>Stramenopiles</taxon>
        <taxon>Oomycota</taxon>
        <taxon>Peronosporomycetes</taxon>
        <taxon>Peronosporales</taxon>
        <taxon>Peronosporaceae</taxon>
        <taxon>Phytophthora</taxon>
    </lineage>
</organism>
<evidence type="ECO:0000313" key="1">
    <source>
        <dbReference type="EMBL" id="ETL40210.1"/>
    </source>
</evidence>
<name>W2J1E4_PHYNI</name>
<dbReference type="Proteomes" id="UP000053864">
    <property type="component" value="Unassembled WGS sequence"/>
</dbReference>
<dbReference type="AlphaFoldDB" id="W2J1E4"/>
<gene>
    <name evidence="1" type="ORF">L916_08571</name>
</gene>
<accession>W2J1E4</accession>
<evidence type="ECO:0000313" key="2">
    <source>
        <dbReference type="Proteomes" id="UP000053864"/>
    </source>
</evidence>
<protein>
    <submittedName>
        <fullName evidence="1">Uncharacterized protein</fullName>
    </submittedName>
</protein>
<sequence length="129" mass="15242">RNKQLRESKRAKDGQPVRCLPEELPRWRRRYICTHGWTDRSRGQGVRPQRQIRSTACPFRLTAESVYIQGSWRVEIHFPVYTHNHALLESVYDNYSHIRQVPMCEPLVGDLRLIVRSGGKSLRNLRVYS</sequence>
<feature type="non-terminal residue" evidence="1">
    <location>
        <position position="1"/>
    </location>
</feature>
<proteinExistence type="predicted"/>
<dbReference type="EMBL" id="KI672890">
    <property type="protein sequence ID" value="ETL40210.1"/>
    <property type="molecule type" value="Genomic_DNA"/>
</dbReference>